<sequence>MAAKLLHSLTDENPDFQIGCMTGILQMFERQHMLSNSTKRLPPPPGSSHISSCDTSERGSNGAHPKSSSLQDKYSYKNMQDRQRYSAEPSRPSFSSSSRSSSFSSLDCNKATQLEAGSFDRMIFPETSSRDSATSLQPLSSRQTLDLRDLVKESIYRETHGSSVKARPSEGAAVPFVYRDSTRLQSETSDGGDKKQSSPADIKESLRILAKLQEAPRYNNEPRALMRSSSCHYKDGSSLSISKDGPRFSYDGNGSNSALKLKDLPRLSLDSRESSMRSLGADSKSSVLSKSMQKNCSLVQGKVQTRPPSVVAKLMGLDSLPDSVSSGDSNMGSTRSYQSESFVDESSLFEKTDKTKPVQPSSPSKNSWKEPISPRWRNSDGSVKPMSWLPLEPAPWKQNDGARTSQKPVSRSARAPANAPTIFPSVYSEIEKRLGDLEFTQSGKDLRALKQILDAMQVKGLLEASKDGQGSKYSSHKDHEEFLLSSSRSVDRGKLPADEVLAITKRKAIAAQTHESPIVIMKPAKSAEKSGIPVGSVVSLGGFSSQPNLRVSESADSRKGSNSGRISKDVVSKSSERQSAPCSVGMRNNRTLRTTQPSTKSQQSATGGSAGLGKISGPVSPRMQQKKLEPERRSRPPTPPDSSKSRKQPNKQQAESNYAGGRQRPKNSYSQKCDEQLSEVSVESRNSSSHDIEDSAESNETITRGYRNVEFNSSKRSPRATDLDSSSSKASQFILSSVVEKNSTLMLSEEEAAESDYVPPEYLSPVSVLDNAAYAHDSPSPIKYTGKTLKVDVPAVNEKDPNAVERSSTESFISSSMESGSTFDYTREKLQNIDNLVQKLRRLNSSHDEARTDYIASLCENENPDHRYISEILLASGFLLRDLGSNLTDFQFHQSGNPINPELFLVLEQTKASASSKDKSTATARLTANEKLQRKLIFDTVNETLTRKLASTSPESKPWWGQVKLARKVLNAQNLLKELCCEFEELETKSPICSSGDEDDGWKTIFSHDVLLQSDNWMNFDADTSGVVLDIERLVFKDLVDEIVRGESSGLTAKRGSRKLSGK</sequence>
<feature type="compositionally biased region" description="Low complexity" evidence="1">
    <location>
        <begin position="678"/>
        <end position="687"/>
    </location>
</feature>
<evidence type="ECO:0000259" key="2">
    <source>
        <dbReference type="Pfam" id="PF14309"/>
    </source>
</evidence>
<gene>
    <name evidence="4" type="ORF">AAHA92_14093</name>
</gene>
<dbReference type="AlphaFoldDB" id="A0ABD1HB74"/>
<protein>
    <submittedName>
        <fullName evidence="4">Protein LONGIFOLIA 2-like isoform X1</fullName>
    </submittedName>
</protein>
<evidence type="ECO:0000313" key="5">
    <source>
        <dbReference type="Proteomes" id="UP001567538"/>
    </source>
</evidence>
<dbReference type="InterPro" id="IPR032795">
    <property type="entry name" value="DUF3741-assoc"/>
</dbReference>
<feature type="region of interest" description="Disordered" evidence="1">
    <location>
        <begin position="177"/>
        <end position="202"/>
    </location>
</feature>
<evidence type="ECO:0000256" key="1">
    <source>
        <dbReference type="SAM" id="MobiDB-lite"/>
    </source>
</evidence>
<feature type="compositionally biased region" description="Polar residues" evidence="1">
    <location>
        <begin position="577"/>
        <end position="607"/>
    </location>
</feature>
<feature type="domain" description="DUF3741" evidence="3">
    <location>
        <begin position="303"/>
        <end position="324"/>
    </location>
</feature>
<comment type="caution">
    <text evidence="4">The sequence shown here is derived from an EMBL/GenBank/DDBJ whole genome shotgun (WGS) entry which is preliminary data.</text>
</comment>
<feature type="region of interest" description="Disordered" evidence="1">
    <location>
        <begin position="228"/>
        <end position="247"/>
    </location>
</feature>
<dbReference type="PANTHER" id="PTHR31680:SF4">
    <property type="entry name" value="LONGIFOLIA PROTEIN"/>
    <property type="match status" value="1"/>
</dbReference>
<organism evidence="4 5">
    <name type="scientific">Salvia divinorum</name>
    <name type="common">Maria pastora</name>
    <name type="synonym">Diviner's sage</name>
    <dbReference type="NCBI Taxonomy" id="28513"/>
    <lineage>
        <taxon>Eukaryota</taxon>
        <taxon>Viridiplantae</taxon>
        <taxon>Streptophyta</taxon>
        <taxon>Embryophyta</taxon>
        <taxon>Tracheophyta</taxon>
        <taxon>Spermatophyta</taxon>
        <taxon>Magnoliopsida</taxon>
        <taxon>eudicotyledons</taxon>
        <taxon>Gunneridae</taxon>
        <taxon>Pentapetalae</taxon>
        <taxon>asterids</taxon>
        <taxon>lamiids</taxon>
        <taxon>Lamiales</taxon>
        <taxon>Lamiaceae</taxon>
        <taxon>Nepetoideae</taxon>
        <taxon>Mentheae</taxon>
        <taxon>Salviinae</taxon>
        <taxon>Salvia</taxon>
        <taxon>Salvia subgen. Calosphace</taxon>
    </lineage>
</organism>
<feature type="domain" description="DUF4378" evidence="2">
    <location>
        <begin position="865"/>
        <end position="1042"/>
    </location>
</feature>
<feature type="compositionally biased region" description="Basic and acidic residues" evidence="1">
    <location>
        <begin position="191"/>
        <end position="202"/>
    </location>
</feature>
<feature type="compositionally biased region" description="Low complexity" evidence="1">
    <location>
        <begin position="89"/>
        <end position="105"/>
    </location>
</feature>
<proteinExistence type="predicted"/>
<dbReference type="InterPro" id="IPR033334">
    <property type="entry name" value="LNG1/2"/>
</dbReference>
<feature type="compositionally biased region" description="Polar residues" evidence="1">
    <location>
        <begin position="228"/>
        <end position="241"/>
    </location>
</feature>
<feature type="region of interest" description="Disordered" evidence="1">
    <location>
        <begin position="318"/>
        <end position="416"/>
    </location>
</feature>
<name>A0ABD1HB74_SALDI</name>
<feature type="compositionally biased region" description="Basic and acidic residues" evidence="1">
    <location>
        <begin position="566"/>
        <end position="576"/>
    </location>
</feature>
<dbReference type="InterPro" id="IPR025486">
    <property type="entry name" value="DUF4378"/>
</dbReference>
<feature type="region of interest" description="Disordered" evidence="1">
    <location>
        <begin position="543"/>
        <end position="730"/>
    </location>
</feature>
<dbReference type="PANTHER" id="PTHR31680">
    <property type="entry name" value="LONGIFOLIA PROTEIN"/>
    <property type="match status" value="1"/>
</dbReference>
<evidence type="ECO:0000259" key="3">
    <source>
        <dbReference type="Pfam" id="PF14383"/>
    </source>
</evidence>
<dbReference type="EMBL" id="JBEAFC010000006">
    <property type="protein sequence ID" value="KAL1553409.1"/>
    <property type="molecule type" value="Genomic_DNA"/>
</dbReference>
<dbReference type="Proteomes" id="UP001567538">
    <property type="component" value="Unassembled WGS sequence"/>
</dbReference>
<dbReference type="Pfam" id="PF14383">
    <property type="entry name" value="VARLMGL"/>
    <property type="match status" value="1"/>
</dbReference>
<keyword evidence="5" id="KW-1185">Reference proteome</keyword>
<accession>A0ABD1HB74</accession>
<evidence type="ECO:0000313" key="4">
    <source>
        <dbReference type="EMBL" id="KAL1553409.1"/>
    </source>
</evidence>
<feature type="compositionally biased region" description="Polar residues" evidence="1">
    <location>
        <begin position="322"/>
        <end position="341"/>
    </location>
</feature>
<dbReference type="Pfam" id="PF14309">
    <property type="entry name" value="DUF4378"/>
    <property type="match status" value="1"/>
</dbReference>
<reference evidence="4 5" key="1">
    <citation type="submission" date="2024-06" db="EMBL/GenBank/DDBJ databases">
        <title>A chromosome level genome sequence of Diviner's sage (Salvia divinorum).</title>
        <authorList>
            <person name="Ford S.A."/>
            <person name="Ro D.-K."/>
            <person name="Ness R.W."/>
            <person name="Phillips M.A."/>
        </authorList>
    </citation>
    <scope>NUCLEOTIDE SEQUENCE [LARGE SCALE GENOMIC DNA]</scope>
    <source>
        <strain evidence="4">SAF-2024a</strain>
        <tissue evidence="4">Leaf</tissue>
    </source>
</reference>
<feature type="region of interest" description="Disordered" evidence="1">
    <location>
        <begin position="36"/>
        <end position="105"/>
    </location>
</feature>